<evidence type="ECO:0000313" key="7">
    <source>
        <dbReference type="Proteomes" id="UP000606115"/>
    </source>
</evidence>
<keyword evidence="3" id="KW-0808">Transferase</keyword>
<organism evidence="6 7">
    <name type="scientific">Glutamicibacter ardleyensis</name>
    <dbReference type="NCBI Taxonomy" id="225894"/>
    <lineage>
        <taxon>Bacteria</taxon>
        <taxon>Bacillati</taxon>
        <taxon>Actinomycetota</taxon>
        <taxon>Actinomycetes</taxon>
        <taxon>Micrococcales</taxon>
        <taxon>Micrococcaceae</taxon>
        <taxon>Glutamicibacter</taxon>
    </lineage>
</organism>
<keyword evidence="7" id="KW-1185">Reference proteome</keyword>
<dbReference type="Proteomes" id="UP000606115">
    <property type="component" value="Unassembled WGS sequence"/>
</dbReference>
<evidence type="ECO:0000256" key="1">
    <source>
        <dbReference type="ARBA" id="ARBA00021292"/>
    </source>
</evidence>
<evidence type="ECO:0000259" key="4">
    <source>
        <dbReference type="Pfam" id="PF00534"/>
    </source>
</evidence>
<sequence>MNTQLLSNLTNTGFLVVSNLADDPSYFALQASRKFKNRVPVKILDKVLALGKNIGVASAFSAMIRDDSIQLQTTCRLWLEESGSKRGAVFLANLCIASGEWDTASCLLEHAKSSRSTVRARARLQWGLGNMSEAIALLEKIPPNRQKRHYVSEYKVYSGAEPKLPPTRLSDASSDGPASVVFLATNSLPHTGSGYAQRTQSTLAALAADGWKTQVCTRVNYPLNIGVFQVNSSDQVGLVEYERLLPVRAKYDLSGRIQQQAELLLSKVVRDRPQILHTTTDFSNALAVKAVSEATGIPWVYEVRGQLADTWLSTRPESAENSERYKLFREREAYVAKSADHVITLGDQMKENLTSAGVEAAKIEILPNGIGDEFLNEPVDRSTARHELGLDVQAFYVGTVSSLVPYEGLDTVLRAVATLQPEKENLKVLIVGDGTDRENLMRLAAKLGISKYCEFTGRVPREKAHLYHAALNLFVVPRKDSAVTRAVTPLKPVEALASRVPVLASDLPALGELIEDGITGYLVDSSDVDQWASTIDSLMRSPEKISSMGESGRDLVLKTRTWSRNAKKLDSVYRSVINKTL</sequence>
<dbReference type="CDD" id="cd03794">
    <property type="entry name" value="GT4_WbuB-like"/>
    <property type="match status" value="1"/>
</dbReference>
<dbReference type="RefSeq" id="WP_188685317.1">
    <property type="nucleotide sequence ID" value="NZ_BMKX01000004.1"/>
</dbReference>
<dbReference type="InterPro" id="IPR028098">
    <property type="entry name" value="Glyco_trans_4-like_N"/>
</dbReference>
<evidence type="ECO:0000256" key="2">
    <source>
        <dbReference type="ARBA" id="ARBA00022676"/>
    </source>
</evidence>
<feature type="domain" description="Glycosyl transferase family 1" evidence="4">
    <location>
        <begin position="381"/>
        <end position="553"/>
    </location>
</feature>
<protein>
    <recommendedName>
        <fullName evidence="1">D-inositol 3-phosphate glycosyltransferase</fullName>
    </recommendedName>
</protein>
<dbReference type="InterPro" id="IPR001296">
    <property type="entry name" value="Glyco_trans_1"/>
</dbReference>
<gene>
    <name evidence="6" type="ORF">GCM10007173_19140</name>
</gene>
<reference evidence="7" key="1">
    <citation type="journal article" date="2019" name="Int. J. Syst. Evol. Microbiol.">
        <title>The Global Catalogue of Microorganisms (GCM) 10K type strain sequencing project: providing services to taxonomists for standard genome sequencing and annotation.</title>
        <authorList>
            <consortium name="The Broad Institute Genomics Platform"/>
            <consortium name="The Broad Institute Genome Sequencing Center for Infectious Disease"/>
            <person name="Wu L."/>
            <person name="Ma J."/>
        </authorList>
    </citation>
    <scope>NUCLEOTIDE SEQUENCE [LARGE SCALE GENOMIC DNA]</scope>
    <source>
        <strain evidence="7">CGMCC 1.3685</strain>
    </source>
</reference>
<dbReference type="GeneID" id="303304273"/>
<dbReference type="Pfam" id="PF00534">
    <property type="entry name" value="Glycos_transf_1"/>
    <property type="match status" value="1"/>
</dbReference>
<evidence type="ECO:0000256" key="3">
    <source>
        <dbReference type="ARBA" id="ARBA00022679"/>
    </source>
</evidence>
<dbReference type="Gene3D" id="3.40.50.2000">
    <property type="entry name" value="Glycogen Phosphorylase B"/>
    <property type="match status" value="2"/>
</dbReference>
<name>A0ABQ2DJQ9_9MICC</name>
<accession>A0ABQ2DJQ9</accession>
<dbReference type="SUPFAM" id="SSF53756">
    <property type="entry name" value="UDP-Glycosyltransferase/glycogen phosphorylase"/>
    <property type="match status" value="1"/>
</dbReference>
<dbReference type="Pfam" id="PF13579">
    <property type="entry name" value="Glyco_trans_4_4"/>
    <property type="match status" value="1"/>
</dbReference>
<dbReference type="InterPro" id="IPR050194">
    <property type="entry name" value="Glycosyltransferase_grp1"/>
</dbReference>
<dbReference type="PANTHER" id="PTHR45947:SF3">
    <property type="entry name" value="SULFOQUINOVOSYL TRANSFERASE SQD2"/>
    <property type="match status" value="1"/>
</dbReference>
<keyword evidence="2" id="KW-0328">Glycosyltransferase</keyword>
<comment type="caution">
    <text evidence="6">The sequence shown here is derived from an EMBL/GenBank/DDBJ whole genome shotgun (WGS) entry which is preliminary data.</text>
</comment>
<evidence type="ECO:0000313" key="6">
    <source>
        <dbReference type="EMBL" id="GGJ60506.1"/>
    </source>
</evidence>
<proteinExistence type="predicted"/>
<dbReference type="PANTHER" id="PTHR45947">
    <property type="entry name" value="SULFOQUINOVOSYL TRANSFERASE SQD2"/>
    <property type="match status" value="1"/>
</dbReference>
<dbReference type="EMBL" id="BMKX01000004">
    <property type="protein sequence ID" value="GGJ60506.1"/>
    <property type="molecule type" value="Genomic_DNA"/>
</dbReference>
<evidence type="ECO:0000259" key="5">
    <source>
        <dbReference type="Pfam" id="PF13579"/>
    </source>
</evidence>
<feature type="domain" description="Glycosyltransferase subfamily 4-like N-terminal" evidence="5">
    <location>
        <begin position="193"/>
        <end position="369"/>
    </location>
</feature>